<evidence type="ECO:0000313" key="3">
    <source>
        <dbReference type="EMBL" id="DAE21171.1"/>
    </source>
</evidence>
<organism evidence="3">
    <name type="scientific">Siphoviridae sp. ct6oU4</name>
    <dbReference type="NCBI Taxonomy" id="2826299"/>
    <lineage>
        <taxon>Viruses</taxon>
        <taxon>Duplodnaviria</taxon>
        <taxon>Heunggongvirae</taxon>
        <taxon>Uroviricota</taxon>
        <taxon>Caudoviricetes</taxon>
    </lineage>
</organism>
<accession>A0A8S5QQT1</accession>
<evidence type="ECO:0000259" key="2">
    <source>
        <dbReference type="Pfam" id="PF20441"/>
    </source>
</evidence>
<dbReference type="EMBL" id="BK015709">
    <property type="protein sequence ID" value="DAE21171.1"/>
    <property type="molecule type" value="Genomic_DNA"/>
</dbReference>
<sequence>MTEDEKQREREAKAACAGWLQDCDLPGYHLGRIDRRLLDYAKSLAGHPERHNLYELLGLRRFLLMLEKYDFRIDKYKQFAAFYEQLKFSGVRGRQSYRLTPVQVFQFANIMGFYTDETHRLFHDVLLFVPRKFSKTTEVASLAVYDLLFGDRNSQCYTTANTYQQAKICFDEIRGVLRGMDPGLGHFKLNRELVSWKDSGLRESFVRCLASNADKLDGLNASTVINDEYSQADSADLYNVLTTSMGMRENPLVVTITTASDKVESPFVAMLEHCKKVLRGETDDDRTFAHLFMPDVDDEEGDVQTWRKVQPHLGITVKEGFYDDMWRKAQSSADDMRAFRTKLLNVFETGTMETWIKGEVIRSHYRRVELGVLGYRPECQVAVDLSVRDDFSAVSYFLHLKDAEGGHMITDYYIPRQTLESHVNRVIYAKWVEDGYMNVCGEETIDYEQIARDIFQRGSQLRILRIGFDPNRAQTFQNTLRATGGGPYMQAYKQTNYYFTRAVEGTEELLYNDKLTFDPNPINAYCYDNAVLDVDKMGNKKPMKKQQKAKIDGCITGTMAIGLSIEQVRGAME</sequence>
<dbReference type="InterPro" id="IPR005021">
    <property type="entry name" value="Terminase_largesu-like"/>
</dbReference>
<dbReference type="GO" id="GO:0004519">
    <property type="term" value="F:endonuclease activity"/>
    <property type="evidence" value="ECO:0007669"/>
    <property type="project" value="InterPro"/>
</dbReference>
<dbReference type="InterPro" id="IPR046461">
    <property type="entry name" value="TerL_ATPase"/>
</dbReference>
<protein>
    <submittedName>
        <fullName evidence="3">Large Terminase</fullName>
    </submittedName>
</protein>
<dbReference type="InterPro" id="IPR027417">
    <property type="entry name" value="P-loop_NTPase"/>
</dbReference>
<dbReference type="Gene3D" id="3.40.50.300">
    <property type="entry name" value="P-loop containing nucleotide triphosphate hydrolases"/>
    <property type="match status" value="1"/>
</dbReference>
<feature type="domain" description="Terminase large subunit-like endonuclease" evidence="2">
    <location>
        <begin position="282"/>
        <end position="561"/>
    </location>
</feature>
<dbReference type="PANTHER" id="PTHR41287:SF1">
    <property type="entry name" value="PROTEIN YMFN"/>
    <property type="match status" value="1"/>
</dbReference>
<dbReference type="Pfam" id="PF03354">
    <property type="entry name" value="TerL_ATPase"/>
    <property type="match status" value="1"/>
</dbReference>
<feature type="domain" description="Terminase large subunit-like ATPase" evidence="1">
    <location>
        <begin position="102"/>
        <end position="273"/>
    </location>
</feature>
<dbReference type="PANTHER" id="PTHR41287">
    <property type="match status" value="1"/>
</dbReference>
<name>A0A8S5QQT1_9CAUD</name>
<reference evidence="3" key="1">
    <citation type="journal article" date="2021" name="Proc. Natl. Acad. Sci. U.S.A.">
        <title>A Catalog of Tens of Thousands of Viruses from Human Metagenomes Reveals Hidden Associations with Chronic Diseases.</title>
        <authorList>
            <person name="Tisza M.J."/>
            <person name="Buck C.B."/>
        </authorList>
    </citation>
    <scope>NUCLEOTIDE SEQUENCE</scope>
    <source>
        <strain evidence="3">Ct6oU4</strain>
    </source>
</reference>
<evidence type="ECO:0000259" key="1">
    <source>
        <dbReference type="Pfam" id="PF03354"/>
    </source>
</evidence>
<dbReference type="InterPro" id="IPR046462">
    <property type="entry name" value="TerL_nuclease"/>
</dbReference>
<dbReference type="Pfam" id="PF20441">
    <property type="entry name" value="TerL_nuclease"/>
    <property type="match status" value="1"/>
</dbReference>
<proteinExistence type="predicted"/>